<keyword evidence="3" id="KW-1185">Reference proteome</keyword>
<dbReference type="PANTHER" id="PTHR38111:SF2">
    <property type="entry name" value="FINGER DOMAIN PROTEIN, PUTATIVE (AFU_ORTHOLOGUE AFUA_1G01560)-RELATED"/>
    <property type="match status" value="1"/>
</dbReference>
<dbReference type="KEGG" id="pte:PTT_10315"/>
<proteinExistence type="predicted"/>
<evidence type="ECO:0000313" key="2">
    <source>
        <dbReference type="EMBL" id="EFQ92567.1"/>
    </source>
</evidence>
<protein>
    <recommendedName>
        <fullName evidence="4">Fungal-trans-2 domain containing protein</fullName>
    </recommendedName>
</protein>
<sequence>MVFVEGKILKSRRSQRPKTTPTASVSSIVPANKHELINVQLVDRKTTSSKPNQDSQKQDIEESVSLSPDFQVFIPDVRPRFNPLEVYICHLRCHLYPNGPVDVGLQSLKVSDLAVNYASGREDVPIFNQAAISFATLFFGVQHHKNRILTEGYAMHGVALRRLNEALSVPGCHTSDDILVSVVVLAMLELYMPSGPRNYLQHMLGLERLLELRDPGSLAHASYRTLELYKGVRHMILIASLRNRSPSIFARPRWKAVLRTTLSLETPEEQDLHDVLADCSVLIAASDEVADSQHLQTPKKLHRRAEIERKASGLLEVLSSWKDRWDSAESNHYGEEDDAMAISADAPTGLCTLYRFTTDSVGRMFMLYNTGLIYVHQIYATLATSELAFSDVATSHSCTSGSPHGAIHAAGIEIARSMTDYLQHKRARGETDFASPVVQWAVVAAWQALDGSESREGEYMSRMLNGNGTYEIVKAAWNL</sequence>
<dbReference type="OrthoDB" id="5126878at2759"/>
<dbReference type="Pfam" id="PF11951">
    <property type="entry name" value="Fungal_trans_2"/>
    <property type="match status" value="1"/>
</dbReference>
<reference evidence="2 3" key="1">
    <citation type="journal article" date="2010" name="Genome Biol.">
        <title>A first genome assembly of the barley fungal pathogen Pyrenophora teres f. teres.</title>
        <authorList>
            <person name="Ellwood S.R."/>
            <person name="Liu Z."/>
            <person name="Syme R.A."/>
            <person name="Lai Z."/>
            <person name="Hane J.K."/>
            <person name="Keiper F."/>
            <person name="Moffat C.S."/>
            <person name="Oliver R.P."/>
            <person name="Friesen T.L."/>
        </authorList>
    </citation>
    <scope>NUCLEOTIDE SEQUENCE [LARGE SCALE GENOMIC DNA]</scope>
    <source>
        <strain evidence="2 3">0-1</strain>
    </source>
</reference>
<dbReference type="HOGENOM" id="CLU_021599_5_2_1"/>
<evidence type="ECO:0000256" key="1">
    <source>
        <dbReference type="SAM" id="MobiDB-lite"/>
    </source>
</evidence>
<evidence type="ECO:0008006" key="4">
    <source>
        <dbReference type="Google" id="ProtNLM"/>
    </source>
</evidence>
<dbReference type="PANTHER" id="PTHR38111">
    <property type="entry name" value="ZN(2)-C6 FUNGAL-TYPE DOMAIN-CONTAINING PROTEIN-RELATED"/>
    <property type="match status" value="1"/>
</dbReference>
<name>E3RNY6_PYRTT</name>
<dbReference type="InterPro" id="IPR021858">
    <property type="entry name" value="Fun_TF"/>
</dbReference>
<organism evidence="3">
    <name type="scientific">Pyrenophora teres f. teres (strain 0-1)</name>
    <name type="common">Barley net blotch fungus</name>
    <name type="synonym">Drechslera teres f. teres</name>
    <dbReference type="NCBI Taxonomy" id="861557"/>
    <lineage>
        <taxon>Eukaryota</taxon>
        <taxon>Fungi</taxon>
        <taxon>Dikarya</taxon>
        <taxon>Ascomycota</taxon>
        <taxon>Pezizomycotina</taxon>
        <taxon>Dothideomycetes</taxon>
        <taxon>Pleosporomycetidae</taxon>
        <taxon>Pleosporales</taxon>
        <taxon>Pleosporineae</taxon>
        <taxon>Pleosporaceae</taxon>
        <taxon>Pyrenophora</taxon>
    </lineage>
</organism>
<accession>E3RNY6</accession>
<dbReference type="InterPro" id="IPR053178">
    <property type="entry name" value="Osmoadaptation_assoc"/>
</dbReference>
<dbReference type="AlphaFoldDB" id="E3RNY6"/>
<feature type="region of interest" description="Disordered" evidence="1">
    <location>
        <begin position="41"/>
        <end position="63"/>
    </location>
</feature>
<evidence type="ECO:0000313" key="3">
    <source>
        <dbReference type="Proteomes" id="UP000001067"/>
    </source>
</evidence>
<dbReference type="eggNOG" id="ENOG502SREK">
    <property type="taxonomic scope" value="Eukaryota"/>
</dbReference>
<dbReference type="STRING" id="861557.E3RNY6"/>
<dbReference type="EMBL" id="GL534268">
    <property type="protein sequence ID" value="EFQ92567.1"/>
    <property type="molecule type" value="Genomic_DNA"/>
</dbReference>
<dbReference type="Proteomes" id="UP000001067">
    <property type="component" value="Unassembled WGS sequence"/>
</dbReference>
<gene>
    <name evidence="2" type="ORF">PTT_10315</name>
</gene>